<dbReference type="AlphaFoldDB" id="A0A951U7P3"/>
<gene>
    <name evidence="1" type="ORF">KME07_19850</name>
</gene>
<dbReference type="Proteomes" id="UP000707356">
    <property type="component" value="Unassembled WGS sequence"/>
</dbReference>
<dbReference type="InterPro" id="IPR003772">
    <property type="entry name" value="YceD"/>
</dbReference>
<sequence>MEVIYIPQLAKAPEQTEKLTVLHHLPHLETLTPVQGEVLVTHCGTYLDVKGHAEAIVTLSCDRCLQQYNHRVRVDAAEFIWLQRAEDDPLADLLDREVALEDLVETLEPDGYFRPLDWLYEQFCLALPPKQLCDPACQGIPFEAEPPTQIDHRWASLQSLQLLSENLQGENLQN</sequence>
<comment type="caution">
    <text evidence="1">The sequence shown here is derived from an EMBL/GenBank/DDBJ whole genome shotgun (WGS) entry which is preliminary data.</text>
</comment>
<name>A0A951U7P3_9CYAN</name>
<proteinExistence type="predicted"/>
<dbReference type="Pfam" id="PF02620">
    <property type="entry name" value="YceD"/>
    <property type="match status" value="1"/>
</dbReference>
<dbReference type="EMBL" id="JAHHHV010000079">
    <property type="protein sequence ID" value="MBW4467687.1"/>
    <property type="molecule type" value="Genomic_DNA"/>
</dbReference>
<reference evidence="1" key="1">
    <citation type="submission" date="2021-05" db="EMBL/GenBank/DDBJ databases">
        <authorList>
            <person name="Pietrasiak N."/>
            <person name="Ward R."/>
            <person name="Stajich J.E."/>
            <person name="Kurbessoian T."/>
        </authorList>
    </citation>
    <scope>NUCLEOTIDE SEQUENCE</scope>
    <source>
        <strain evidence="1">GSE-TBD4-15B</strain>
    </source>
</reference>
<protein>
    <submittedName>
        <fullName evidence="1">DUF177 domain-containing protein</fullName>
    </submittedName>
</protein>
<organism evidence="1 2">
    <name type="scientific">Pegethrix bostrychoides GSE-TBD4-15B</name>
    <dbReference type="NCBI Taxonomy" id="2839662"/>
    <lineage>
        <taxon>Bacteria</taxon>
        <taxon>Bacillati</taxon>
        <taxon>Cyanobacteriota</taxon>
        <taxon>Cyanophyceae</taxon>
        <taxon>Oculatellales</taxon>
        <taxon>Oculatellaceae</taxon>
        <taxon>Pegethrix</taxon>
    </lineage>
</organism>
<reference evidence="1" key="2">
    <citation type="journal article" date="2022" name="Microbiol. Resour. Announc.">
        <title>Metagenome Sequencing to Explore Phylogenomics of Terrestrial Cyanobacteria.</title>
        <authorList>
            <person name="Ward R.D."/>
            <person name="Stajich J.E."/>
            <person name="Johansen J.R."/>
            <person name="Huntemann M."/>
            <person name="Clum A."/>
            <person name="Foster B."/>
            <person name="Foster B."/>
            <person name="Roux S."/>
            <person name="Palaniappan K."/>
            <person name="Varghese N."/>
            <person name="Mukherjee S."/>
            <person name="Reddy T.B.K."/>
            <person name="Daum C."/>
            <person name="Copeland A."/>
            <person name="Chen I.A."/>
            <person name="Ivanova N.N."/>
            <person name="Kyrpides N.C."/>
            <person name="Shapiro N."/>
            <person name="Eloe-Fadrosh E.A."/>
            <person name="Pietrasiak N."/>
        </authorList>
    </citation>
    <scope>NUCLEOTIDE SEQUENCE</scope>
    <source>
        <strain evidence="1">GSE-TBD4-15B</strain>
    </source>
</reference>
<accession>A0A951U7P3</accession>
<evidence type="ECO:0000313" key="2">
    <source>
        <dbReference type="Proteomes" id="UP000707356"/>
    </source>
</evidence>
<evidence type="ECO:0000313" key="1">
    <source>
        <dbReference type="EMBL" id="MBW4467687.1"/>
    </source>
</evidence>